<accession>A0AAJ0CJ26</accession>
<feature type="non-terminal residue" evidence="1">
    <location>
        <position position="1"/>
    </location>
</feature>
<sequence>TARLRRNSSRAVTTEVLSTKDRETLAAHIFKVVYASTLPLSLGRAGNATWFIADGSGERHVKPIHNILVNLPVRREVFLGGIERFEGFNAARYKKMRIESSRSSKGEKDW</sequence>
<dbReference type="EMBL" id="JASWJB010000248">
    <property type="protein sequence ID" value="KAK2592758.1"/>
    <property type="molecule type" value="Genomic_DNA"/>
</dbReference>
<proteinExistence type="predicted"/>
<evidence type="ECO:0000313" key="1">
    <source>
        <dbReference type="EMBL" id="KAK2592758.1"/>
    </source>
</evidence>
<evidence type="ECO:0000313" key="2">
    <source>
        <dbReference type="Proteomes" id="UP001251528"/>
    </source>
</evidence>
<name>A0AAJ0CJ26_9HYPO</name>
<keyword evidence="2" id="KW-1185">Reference proteome</keyword>
<organism evidence="1 2">
    <name type="scientific">Conoideocrella luteorostrata</name>
    <dbReference type="NCBI Taxonomy" id="1105319"/>
    <lineage>
        <taxon>Eukaryota</taxon>
        <taxon>Fungi</taxon>
        <taxon>Dikarya</taxon>
        <taxon>Ascomycota</taxon>
        <taxon>Pezizomycotina</taxon>
        <taxon>Sordariomycetes</taxon>
        <taxon>Hypocreomycetidae</taxon>
        <taxon>Hypocreales</taxon>
        <taxon>Clavicipitaceae</taxon>
        <taxon>Conoideocrella</taxon>
    </lineage>
</organism>
<dbReference type="AlphaFoldDB" id="A0AAJ0CJ26"/>
<reference evidence="1" key="1">
    <citation type="submission" date="2023-06" db="EMBL/GenBank/DDBJ databases">
        <title>Conoideocrella luteorostrata (Hypocreales: Clavicipitaceae), a potential biocontrol fungus for elongate hemlock scale in United States Christmas tree production areas.</title>
        <authorList>
            <person name="Barrett H."/>
            <person name="Lovett B."/>
            <person name="Macias A.M."/>
            <person name="Stajich J.E."/>
            <person name="Kasson M.T."/>
        </authorList>
    </citation>
    <scope>NUCLEOTIDE SEQUENCE</scope>
    <source>
        <strain evidence="1">ARSEF 14590</strain>
    </source>
</reference>
<gene>
    <name evidence="1" type="ORF">QQS21_009562</name>
</gene>
<comment type="caution">
    <text evidence="1">The sequence shown here is derived from an EMBL/GenBank/DDBJ whole genome shotgun (WGS) entry which is preliminary data.</text>
</comment>
<protein>
    <submittedName>
        <fullName evidence="1">Uncharacterized protein</fullName>
    </submittedName>
</protein>
<dbReference type="Proteomes" id="UP001251528">
    <property type="component" value="Unassembled WGS sequence"/>
</dbReference>